<keyword evidence="4" id="KW-1185">Reference proteome</keyword>
<dbReference type="SUPFAM" id="SSF52540">
    <property type="entry name" value="P-loop containing nucleoside triphosphate hydrolases"/>
    <property type="match status" value="1"/>
</dbReference>
<dbReference type="InterPro" id="IPR027417">
    <property type="entry name" value="P-loop_NTPase"/>
</dbReference>
<sequence length="644" mass="73510">MNKLLKNQLLLFIFGATATSLIGYLINQLPSIPDFRHKNLLIIGAVILVTLLIAWGTYQQSQQQPGDAPAQIDPTLRPRLLEAEATKVKKRLNDSLLFSLMIELDQQEQPEKVGRNPLQPLYTIATNQHTSPPQQINRLVEVLQRPDISSRLLILGQPGGGKTTTLLNLAEELLETAKQNDQAPMPLIFELSAWRDDSVNILDWLIIQLKEEYNLAPGISRFWLERGDILPLLDGLDELGLERQKKCIKAINQYLSEDAKRDLVVCCREEEYIAGEEQLTQLHGAICLQPLSDRQIQDYVNDLRRLHVWQEIQRNPEFLELARTPLLLSMMVVAYQGRAIQTKQDLFDAYIERRFNLLPVGKGEPPRKKILHFLVFLAKRLRGTQTEFLIENMQPSWLQNRLKIGLYPIFFILISGLMGLLFGLFMGLLFGVTMSIFMFLDEDEIELVEPVHLSVKRLGIKTTFNNIIYSGMFFGMFLGLFGLLVNGLIGLLIGWVIGALIFAPFSLIYRLESQLKTKPRPNQGIWASLKNALLLTVIVNIFFFSNQIWLKSFLLNFLQPADVNGIVFVSQTFTSAAAFFLGGGLACIQHFCLRFVLWRSGCIPWNYAQFLNHAAQRRLIQQVGGRYRFIHRLLLDHFANMPLS</sequence>
<feature type="domain" description="NACHT" evidence="2">
    <location>
        <begin position="150"/>
        <end position="239"/>
    </location>
</feature>
<feature type="transmembrane region" description="Helical" evidence="1">
    <location>
        <begin position="466"/>
        <end position="485"/>
    </location>
</feature>
<organism evidence="3 4">
    <name type="scientific">Anabaena subtropica FACHB-260</name>
    <dbReference type="NCBI Taxonomy" id="2692884"/>
    <lineage>
        <taxon>Bacteria</taxon>
        <taxon>Bacillati</taxon>
        <taxon>Cyanobacteriota</taxon>
        <taxon>Cyanophyceae</taxon>
        <taxon>Nostocales</taxon>
        <taxon>Nostocaceae</taxon>
        <taxon>Anabaena</taxon>
    </lineage>
</organism>
<proteinExistence type="predicted"/>
<dbReference type="Proteomes" id="UP000607281">
    <property type="component" value="Unassembled WGS sequence"/>
</dbReference>
<dbReference type="EMBL" id="JACJRF010000066">
    <property type="protein sequence ID" value="MBD2347028.1"/>
    <property type="molecule type" value="Genomic_DNA"/>
</dbReference>
<protein>
    <submittedName>
        <fullName evidence="3">NACHT domain-containing protein</fullName>
    </submittedName>
</protein>
<keyword evidence="1" id="KW-0472">Membrane</keyword>
<keyword evidence="1" id="KW-1133">Transmembrane helix</keyword>
<feature type="transmembrane region" description="Helical" evidence="1">
    <location>
        <begin position="406"/>
        <end position="430"/>
    </location>
</feature>
<reference evidence="3 4" key="1">
    <citation type="journal article" date="2020" name="ISME J.">
        <title>Comparative genomics reveals insights into cyanobacterial evolution and habitat adaptation.</title>
        <authorList>
            <person name="Chen M.Y."/>
            <person name="Teng W.K."/>
            <person name="Zhao L."/>
            <person name="Hu C.X."/>
            <person name="Zhou Y.K."/>
            <person name="Han B.P."/>
            <person name="Song L.R."/>
            <person name="Shu W.S."/>
        </authorList>
    </citation>
    <scope>NUCLEOTIDE SEQUENCE [LARGE SCALE GENOMIC DNA]</scope>
    <source>
        <strain evidence="3 4">FACHB-260</strain>
    </source>
</reference>
<evidence type="ECO:0000259" key="2">
    <source>
        <dbReference type="PROSITE" id="PS50837"/>
    </source>
</evidence>
<accession>A0ABR8CXA0</accession>
<dbReference type="InterPro" id="IPR007111">
    <property type="entry name" value="NACHT_NTPase"/>
</dbReference>
<dbReference type="RefSeq" id="WP_190409436.1">
    <property type="nucleotide sequence ID" value="NZ_JACJRF010000066.1"/>
</dbReference>
<feature type="transmembrane region" description="Helical" evidence="1">
    <location>
        <begin position="491"/>
        <end position="511"/>
    </location>
</feature>
<evidence type="ECO:0000313" key="3">
    <source>
        <dbReference type="EMBL" id="MBD2347028.1"/>
    </source>
</evidence>
<feature type="transmembrane region" description="Helical" evidence="1">
    <location>
        <begin position="532"/>
        <end position="550"/>
    </location>
</feature>
<dbReference type="Pfam" id="PF05729">
    <property type="entry name" value="NACHT"/>
    <property type="match status" value="1"/>
</dbReference>
<gene>
    <name evidence="3" type="ORF">H6G18_23235</name>
</gene>
<feature type="transmembrane region" description="Helical" evidence="1">
    <location>
        <begin position="39"/>
        <end position="58"/>
    </location>
</feature>
<feature type="transmembrane region" description="Helical" evidence="1">
    <location>
        <begin position="565"/>
        <end position="588"/>
    </location>
</feature>
<dbReference type="PROSITE" id="PS50837">
    <property type="entry name" value="NACHT"/>
    <property type="match status" value="1"/>
</dbReference>
<feature type="transmembrane region" description="Helical" evidence="1">
    <location>
        <begin position="6"/>
        <end position="27"/>
    </location>
</feature>
<name>A0ABR8CXA0_9NOST</name>
<comment type="caution">
    <text evidence="3">The sequence shown here is derived from an EMBL/GenBank/DDBJ whole genome shotgun (WGS) entry which is preliminary data.</text>
</comment>
<dbReference type="Gene3D" id="3.40.50.300">
    <property type="entry name" value="P-loop containing nucleotide triphosphate hydrolases"/>
    <property type="match status" value="1"/>
</dbReference>
<keyword evidence="1" id="KW-0812">Transmembrane</keyword>
<evidence type="ECO:0000256" key="1">
    <source>
        <dbReference type="SAM" id="Phobius"/>
    </source>
</evidence>
<evidence type="ECO:0000313" key="4">
    <source>
        <dbReference type="Proteomes" id="UP000607281"/>
    </source>
</evidence>